<dbReference type="InterPro" id="IPR033703">
    <property type="entry name" value="Rhv-like"/>
</dbReference>
<evidence type="ECO:0000259" key="7">
    <source>
        <dbReference type="Pfam" id="PF11492"/>
    </source>
</evidence>
<dbReference type="InterPro" id="IPR024343">
    <property type="entry name" value="VP4_dicistrovir"/>
</dbReference>
<dbReference type="InterPro" id="IPR001676">
    <property type="entry name" value="Picornavirus_capsid"/>
</dbReference>
<comment type="subcellular location">
    <subcellularLocation>
        <location evidence="1">Virion</location>
    </subcellularLocation>
</comment>
<dbReference type="InterPro" id="IPR029053">
    <property type="entry name" value="Viral_coat"/>
</dbReference>
<reference evidence="8" key="1">
    <citation type="submission" date="2018-11" db="EMBL/GenBank/DDBJ databases">
        <authorList>
            <person name="Jo Y."/>
            <person name="Cho W.K."/>
        </authorList>
    </citation>
    <scope>NUCLEOTIDE SEQUENCE</scope>
    <source>
        <strain evidence="8">Won</strain>
    </source>
</reference>
<evidence type="ECO:0000259" key="5">
    <source>
        <dbReference type="Pfam" id="PF00073"/>
    </source>
</evidence>
<accession>A0A7G3KHV6</accession>
<keyword evidence="2" id="KW-0167">Capsid protein</keyword>
<evidence type="ECO:0008006" key="9">
    <source>
        <dbReference type="Google" id="ProtNLM"/>
    </source>
</evidence>
<evidence type="ECO:0000313" key="8">
    <source>
        <dbReference type="EMBL" id="QED42982.1"/>
    </source>
</evidence>
<name>A0A7G3KHV6_9VIRU</name>
<keyword evidence="3" id="KW-0946">Virion</keyword>
<evidence type="ECO:0000256" key="3">
    <source>
        <dbReference type="ARBA" id="ARBA00022844"/>
    </source>
</evidence>
<evidence type="ECO:0000256" key="2">
    <source>
        <dbReference type="ARBA" id="ARBA00022561"/>
    </source>
</evidence>
<evidence type="ECO:0000256" key="1">
    <source>
        <dbReference type="ARBA" id="ARBA00004328"/>
    </source>
</evidence>
<dbReference type="Pfam" id="PF11492">
    <property type="entry name" value="Dicistro_VP4"/>
    <property type="match status" value="1"/>
</dbReference>
<feature type="domain" description="Picornavirus capsid" evidence="5">
    <location>
        <begin position="438"/>
        <end position="534"/>
    </location>
</feature>
<dbReference type="Gene3D" id="4.10.690.10">
    <property type="entry name" value="Cricket Paralysis Virus, Vp4, Chain D"/>
    <property type="match status" value="1"/>
</dbReference>
<feature type="domain" description="Capsid protein VP4 dicistrovirus" evidence="7">
    <location>
        <begin position="286"/>
        <end position="338"/>
    </location>
</feature>
<dbReference type="GO" id="GO:0005198">
    <property type="term" value="F:structural molecule activity"/>
    <property type="evidence" value="ECO:0007669"/>
    <property type="project" value="InterPro"/>
</dbReference>
<feature type="region of interest" description="Disordered" evidence="4">
    <location>
        <begin position="1"/>
        <end position="24"/>
    </location>
</feature>
<feature type="compositionally biased region" description="Polar residues" evidence="4">
    <location>
        <begin position="1"/>
        <end position="17"/>
    </location>
</feature>
<feature type="domain" description="Dicistrovirus capsid-polyprotein C-terminal" evidence="6">
    <location>
        <begin position="637"/>
        <end position="859"/>
    </location>
</feature>
<sequence>MAQQLNTIMETSTFNQKSTEKFNENETSLLGDQHTEGQQDVVEFVSDGTQEPLSFTNNDLSNIQHLVTGGKKHMIEDFLARPVLAASGQLQSQDIPGNAIHNDTFLGVLFNNPVIANKMKDFYAGSFTFCARITVNAQPFHTGLYYLTMYPIYIGTTIGHPDFNKFTLDHYRTDCGLPSQYRLSHVSGYPGAYISLGATSEQIIRVPYVGMHALVNLCQALNNLVSLVCVTPLRGATNAERVPFNLYYWLEDVNMIGTDPYEPMSVVQFQGNPINMTGNKQTAAKESQRKSKGVVSSVAGTVSDVASSLSRIPVVGDIAGPVSWAADAVSGIASMFGFSKPIDQRPIRPVLINPHRDMPLSDGTYAGSALVLNRTAGVVSKSLGPVEDDEMSINYIINRPTLFGNFTWSTENTVGEQLFWNFLIPSEMHMNEFLTTNQDTDMPLKCTSHTYMSYLSTLFMYYRGTISITFNVVANNFYSGRLRIRYVLNTREGALVPGQYSDVDAYSQVMDIRTSSVFKIDFPFVDVNPWRSTNHVQDLKDVGERMPMFQVFVETPLMAPDTVNPSIDVWMSVSGGDDFMFSGPRMLQTKPLLPKVVNYNAPKSVVLQGFIEQDTSENIAQEFCICERPPAEANAAALASAVGDPIVSLRTLAKRQMHVGRYQFPPDAVSMILPFLQINNFYNTKSHVTGVSYVDKINALFRFRKGGLRFTLTGLPEMSRLKLVDLTEMSLGQRYAFINQSGIPTAKFVNLIDADKVARENAFEVLPTIVDLPYTPNIQGSLQFEVPYYSIYQALDAGSVMVPEGPEHRIQMSTLPQIKISNVGVAIYTPGPSETGYAVDMYIGSADDYNAGYLIGPPIDYRIN</sequence>
<dbReference type="CDD" id="cd00205">
    <property type="entry name" value="rhv_like"/>
    <property type="match status" value="1"/>
</dbReference>
<dbReference type="GO" id="GO:0019028">
    <property type="term" value="C:viral capsid"/>
    <property type="evidence" value="ECO:0007669"/>
    <property type="project" value="UniProtKB-KW"/>
</dbReference>
<organism evidence="8">
    <name type="scientific">Pleurotus picornavirus A</name>
    <dbReference type="NCBI Taxonomy" id="2592732"/>
    <lineage>
        <taxon>Viruses</taxon>
        <taxon>Riboviria</taxon>
        <taxon>Orthornavirae</taxon>
        <taxon>Pisuviricota</taxon>
        <taxon>Pisoniviricetes</taxon>
        <taxon>Picornavirales</taxon>
    </lineage>
</organism>
<dbReference type="Pfam" id="PF00073">
    <property type="entry name" value="Rhv"/>
    <property type="match status" value="1"/>
</dbReference>
<dbReference type="InterPro" id="IPR014872">
    <property type="entry name" value="Dicistrovirus_capsid-polyPr_C"/>
</dbReference>
<evidence type="ECO:0000256" key="4">
    <source>
        <dbReference type="SAM" id="MobiDB-lite"/>
    </source>
</evidence>
<dbReference type="EMBL" id="MK231026">
    <property type="protein sequence ID" value="QED42982.1"/>
    <property type="molecule type" value="Genomic_RNA"/>
</dbReference>
<protein>
    <recommendedName>
        <fullName evidence="9">Structural polyprotein</fullName>
    </recommendedName>
</protein>
<dbReference type="SUPFAM" id="SSF88633">
    <property type="entry name" value="Positive stranded ssRNA viruses"/>
    <property type="match status" value="3"/>
</dbReference>
<dbReference type="Pfam" id="PF08762">
    <property type="entry name" value="CRPV_capsid"/>
    <property type="match status" value="1"/>
</dbReference>
<proteinExistence type="predicted"/>
<evidence type="ECO:0000259" key="6">
    <source>
        <dbReference type="Pfam" id="PF08762"/>
    </source>
</evidence>
<dbReference type="Gene3D" id="2.60.120.20">
    <property type="match status" value="3"/>
</dbReference>